<feature type="transmembrane region" description="Helical" evidence="3">
    <location>
        <begin position="411"/>
        <end position="431"/>
    </location>
</feature>
<keyword evidence="3" id="KW-0812">Transmembrane</keyword>
<feature type="transmembrane region" description="Helical" evidence="3">
    <location>
        <begin position="358"/>
        <end position="381"/>
    </location>
</feature>
<gene>
    <name evidence="6" type="primary">LOC111133639</name>
</gene>
<protein>
    <submittedName>
        <fullName evidence="6">Protein brambleberry-like</fullName>
    </submittedName>
</protein>
<dbReference type="PANTHER" id="PTHR33538">
    <property type="entry name" value="PROTEIN GAMETE EXPRESSED 1"/>
    <property type="match status" value="1"/>
</dbReference>
<proteinExistence type="predicted"/>
<dbReference type="OrthoDB" id="5978806at2759"/>
<accession>A0A8B8EB44</accession>
<dbReference type="Proteomes" id="UP000694844">
    <property type="component" value="Chromosome 5"/>
</dbReference>
<evidence type="ECO:0000256" key="2">
    <source>
        <dbReference type="SAM" id="MobiDB-lite"/>
    </source>
</evidence>
<feature type="signal peptide" evidence="4">
    <location>
        <begin position="1"/>
        <end position="17"/>
    </location>
</feature>
<feature type="compositionally biased region" description="Polar residues" evidence="2">
    <location>
        <begin position="528"/>
        <end position="537"/>
    </location>
</feature>
<dbReference type="GeneID" id="111133639"/>
<dbReference type="RefSeq" id="XP_022337872.1">
    <property type="nucleotide sequence ID" value="XM_022482164.1"/>
</dbReference>
<name>A0A8B8EB44_CRAVI</name>
<dbReference type="PANTHER" id="PTHR33538:SF1">
    <property type="entry name" value="PROTEIN BRAMBLEBERRY"/>
    <property type="match status" value="1"/>
</dbReference>
<dbReference type="KEGG" id="cvn:111133639"/>
<feature type="coiled-coil region" evidence="1">
    <location>
        <begin position="248"/>
        <end position="304"/>
    </location>
</feature>
<evidence type="ECO:0000256" key="1">
    <source>
        <dbReference type="SAM" id="Coils"/>
    </source>
</evidence>
<reference evidence="6" key="1">
    <citation type="submission" date="2025-08" db="UniProtKB">
        <authorList>
            <consortium name="RefSeq"/>
        </authorList>
    </citation>
    <scope>IDENTIFICATION</scope>
    <source>
        <tissue evidence="6">Whole sample</tissue>
    </source>
</reference>
<keyword evidence="3" id="KW-1133">Transmembrane helix</keyword>
<keyword evidence="5" id="KW-1185">Reference proteome</keyword>
<evidence type="ECO:0000313" key="6">
    <source>
        <dbReference type="RefSeq" id="XP_022337872.1"/>
    </source>
</evidence>
<keyword evidence="4" id="KW-0732">Signal</keyword>
<organism evidence="5 6">
    <name type="scientific">Crassostrea virginica</name>
    <name type="common">Eastern oyster</name>
    <dbReference type="NCBI Taxonomy" id="6565"/>
    <lineage>
        <taxon>Eukaryota</taxon>
        <taxon>Metazoa</taxon>
        <taxon>Spiralia</taxon>
        <taxon>Lophotrochozoa</taxon>
        <taxon>Mollusca</taxon>
        <taxon>Bivalvia</taxon>
        <taxon>Autobranchia</taxon>
        <taxon>Pteriomorphia</taxon>
        <taxon>Ostreida</taxon>
        <taxon>Ostreoidea</taxon>
        <taxon>Ostreidae</taxon>
        <taxon>Crassostrea</taxon>
    </lineage>
</organism>
<feature type="region of interest" description="Disordered" evidence="2">
    <location>
        <begin position="528"/>
        <end position="554"/>
    </location>
</feature>
<evidence type="ECO:0000313" key="5">
    <source>
        <dbReference type="Proteomes" id="UP000694844"/>
    </source>
</evidence>
<evidence type="ECO:0000256" key="4">
    <source>
        <dbReference type="SAM" id="SignalP"/>
    </source>
</evidence>
<keyword evidence="3" id="KW-0472">Membrane</keyword>
<dbReference type="InterPro" id="IPR040346">
    <property type="entry name" value="GEX1/Brambleberry"/>
</dbReference>
<feature type="compositionally biased region" description="Low complexity" evidence="2">
    <location>
        <begin position="539"/>
        <end position="554"/>
    </location>
</feature>
<dbReference type="AlphaFoldDB" id="A0A8B8EB44"/>
<feature type="chain" id="PRO_5034761841" evidence="4">
    <location>
        <begin position="18"/>
        <end position="585"/>
    </location>
</feature>
<evidence type="ECO:0000256" key="3">
    <source>
        <dbReference type="SAM" id="Phobius"/>
    </source>
</evidence>
<sequence>MKLLPYVLLVFVHVMESDCILDSMKHWLFGDHKQSVVDKALGERGAKFEVVSTDEKFLKFANELTDMSPLDACYHIVVYSLKKKCGELTEEDLGKLAVQLLNCQSEAENRPTFMCTAEMTIAECTKSMDGPTWNAYQIVGNRARAMCYVTQQNQFRKLTEMAVHELVAAADTQLENLKQMMKGQELLHSLTSETVQKLFDSQMELLGNHKQLKLAHESIMSNVEDNMKNLHEEKSLIATGNKQIAEMVENIKQKLDFTAEKMASQEKRQQDNYKNIIKDLGQIHEKAQDALKKLDESSDQLLRNHKEMTKFYLEMYQNVVKINSSVSELMNTVQTMQKDLEKKITWFSHILGSSEDKLAVLMAWGQHLMFFLFIIIMSVYLQIPRFSRLAIIAALTANAVAELKFGQSIGFRHVLSLIVTVVTANVMYHIWRPKTLHRREQYLAINNADLDSGASPLSADEVQTLQHLLQRFQSSVPTCNEGRENVDSNRSRATRVRPDSSTMLDEDENIRRFLDENIANITNNIRPETPVPSTSEFGRSFSRSSTPSRSSTASIRCHGLTRMGTPCRLSAVQGIDFCHRHKLNQ</sequence>
<keyword evidence="1" id="KW-0175">Coiled coil</keyword>